<sequence>MDIPKFPELPPLTQEQMEEITKLTFLHRDRFDYEKPFDLLFVFGGSYPMIWETAKKAYDQGLAPLILVTGGYKEGATRHESWTYGKTPESHVIRQKLMELGVPGECIFIEDRSANSLENVLFAKEIFDFTRIRRLLFVCKAYAAGRQWRTLRRHLPGDLYCAPYPAYTSINQEAVTETGWMNRPDHRQIVYGEYLRILYYGRKGDIIPVEQSIPGLPLPGEDGRGEQKKDWP</sequence>
<organism evidence="2 3">
    <name type="scientific">Thermoactinomyces daqus</name>
    <dbReference type="NCBI Taxonomy" id="1329516"/>
    <lineage>
        <taxon>Bacteria</taxon>
        <taxon>Bacillati</taxon>
        <taxon>Bacillota</taxon>
        <taxon>Bacilli</taxon>
        <taxon>Bacillales</taxon>
        <taxon>Thermoactinomycetaceae</taxon>
        <taxon>Thermoactinomyces</taxon>
    </lineage>
</organism>
<keyword evidence="3" id="KW-1185">Reference proteome</keyword>
<proteinExistence type="predicted"/>
<dbReference type="OrthoDB" id="9782395at2"/>
<dbReference type="PANTHER" id="PTHR30336:SF4">
    <property type="entry name" value="ENVELOPE BIOGENESIS FACTOR ELYC"/>
    <property type="match status" value="1"/>
</dbReference>
<evidence type="ECO:0000313" key="3">
    <source>
        <dbReference type="Proteomes" id="UP000530514"/>
    </source>
</evidence>
<accession>A0A7W1XBU3</accession>
<evidence type="ECO:0000259" key="1">
    <source>
        <dbReference type="Pfam" id="PF02698"/>
    </source>
</evidence>
<dbReference type="Gene3D" id="3.40.50.620">
    <property type="entry name" value="HUPs"/>
    <property type="match status" value="1"/>
</dbReference>
<reference evidence="2 3" key="1">
    <citation type="submission" date="2020-07" db="EMBL/GenBank/DDBJ databases">
        <authorList>
            <person name="Feng H."/>
        </authorList>
    </citation>
    <scope>NUCLEOTIDE SEQUENCE [LARGE SCALE GENOMIC DNA]</scope>
    <source>
        <strain evidence="3">s-11</strain>
    </source>
</reference>
<name>A0A7W1XBU3_9BACL</name>
<dbReference type="PANTHER" id="PTHR30336">
    <property type="entry name" value="INNER MEMBRANE PROTEIN, PROBABLE PERMEASE"/>
    <property type="match status" value="1"/>
</dbReference>
<dbReference type="CDD" id="cd06259">
    <property type="entry name" value="YdcF-like"/>
    <property type="match status" value="1"/>
</dbReference>
<comment type="caution">
    <text evidence="2">The sequence shown here is derived from an EMBL/GenBank/DDBJ whole genome shotgun (WGS) entry which is preliminary data.</text>
</comment>
<dbReference type="EMBL" id="JACEIP010000020">
    <property type="protein sequence ID" value="MBA4543731.1"/>
    <property type="molecule type" value="Genomic_DNA"/>
</dbReference>
<evidence type="ECO:0000313" key="2">
    <source>
        <dbReference type="EMBL" id="MBA4543731.1"/>
    </source>
</evidence>
<gene>
    <name evidence="2" type="ORF">H1164_12605</name>
</gene>
<dbReference type="GO" id="GO:0005886">
    <property type="term" value="C:plasma membrane"/>
    <property type="evidence" value="ECO:0007669"/>
    <property type="project" value="TreeGrafter"/>
</dbReference>
<feature type="domain" description="DUF218" evidence="1">
    <location>
        <begin position="40"/>
        <end position="178"/>
    </location>
</feature>
<dbReference type="GO" id="GO:0043164">
    <property type="term" value="P:Gram-negative-bacterium-type cell wall biogenesis"/>
    <property type="evidence" value="ECO:0007669"/>
    <property type="project" value="TreeGrafter"/>
</dbReference>
<dbReference type="Proteomes" id="UP000530514">
    <property type="component" value="Unassembled WGS sequence"/>
</dbReference>
<dbReference type="GO" id="GO:0000270">
    <property type="term" value="P:peptidoglycan metabolic process"/>
    <property type="evidence" value="ECO:0007669"/>
    <property type="project" value="TreeGrafter"/>
</dbReference>
<protein>
    <submittedName>
        <fullName evidence="2">YdcF family protein</fullName>
    </submittedName>
</protein>
<dbReference type="InterPro" id="IPR003848">
    <property type="entry name" value="DUF218"/>
</dbReference>
<dbReference type="AlphaFoldDB" id="A0A7W1XBU3"/>
<dbReference type="InterPro" id="IPR051599">
    <property type="entry name" value="Cell_Envelope_Assoc"/>
</dbReference>
<dbReference type="InterPro" id="IPR014729">
    <property type="entry name" value="Rossmann-like_a/b/a_fold"/>
</dbReference>
<dbReference type="Pfam" id="PF02698">
    <property type="entry name" value="DUF218"/>
    <property type="match status" value="1"/>
</dbReference>
<dbReference type="RefSeq" id="WP_052154401.1">
    <property type="nucleotide sequence ID" value="NZ_JACEIP010000020.1"/>
</dbReference>